<dbReference type="EMBL" id="LJZR01000029">
    <property type="protein sequence ID" value="KPQ33632.1"/>
    <property type="molecule type" value="Genomic_DNA"/>
</dbReference>
<feature type="region of interest" description="G5" evidence="7">
    <location>
        <begin position="296"/>
        <end position="298"/>
    </location>
</feature>
<dbReference type="InterPro" id="IPR015946">
    <property type="entry name" value="KH_dom-like_a/b"/>
</dbReference>
<dbReference type="NCBIfam" id="TIGR00436">
    <property type="entry name" value="era"/>
    <property type="match status" value="1"/>
</dbReference>
<feature type="domain" description="Era-type G" evidence="11">
    <location>
        <begin position="146"/>
        <end position="317"/>
    </location>
</feature>
<gene>
    <name evidence="6 12" type="primary">era</name>
    <name evidence="12" type="ORF">HLUCCA11_18010</name>
</gene>
<comment type="subunit">
    <text evidence="6">Monomer.</text>
</comment>
<dbReference type="Proteomes" id="UP000050465">
    <property type="component" value="Unassembled WGS sequence"/>
</dbReference>
<feature type="region of interest" description="G2" evidence="7">
    <location>
        <begin position="180"/>
        <end position="184"/>
    </location>
</feature>
<dbReference type="GO" id="GO:0005829">
    <property type="term" value="C:cytosol"/>
    <property type="evidence" value="ECO:0007669"/>
    <property type="project" value="TreeGrafter"/>
</dbReference>
<dbReference type="SUPFAM" id="SSF54814">
    <property type="entry name" value="Prokaryotic type KH domain (KH-domain type II)"/>
    <property type="match status" value="1"/>
</dbReference>
<feature type="region of interest" description="G1" evidence="7">
    <location>
        <begin position="154"/>
        <end position="161"/>
    </location>
</feature>
<evidence type="ECO:0000259" key="11">
    <source>
        <dbReference type="PROSITE" id="PS51713"/>
    </source>
</evidence>
<feature type="region of interest" description="G3" evidence="7">
    <location>
        <begin position="201"/>
        <end position="204"/>
    </location>
</feature>
<feature type="region of interest" description="G4" evidence="7">
    <location>
        <begin position="263"/>
        <end position="266"/>
    </location>
</feature>
<dbReference type="Gene3D" id="3.40.50.300">
    <property type="entry name" value="P-loop containing nucleotide triphosphate hydrolases"/>
    <property type="match status" value="1"/>
</dbReference>
<evidence type="ECO:0000256" key="5">
    <source>
        <dbReference type="ARBA" id="ARBA00023134"/>
    </source>
</evidence>
<comment type="subcellular location">
    <subcellularLocation>
        <location evidence="6">Cytoplasm</location>
    </subcellularLocation>
    <subcellularLocation>
        <location evidence="6">Cell membrane</location>
        <topology evidence="6">Peripheral membrane protein</topology>
    </subcellularLocation>
</comment>
<dbReference type="InterPro" id="IPR006073">
    <property type="entry name" value="GTP-bd"/>
</dbReference>
<keyword evidence="6" id="KW-1003">Cell membrane</keyword>
<dbReference type="PROSITE" id="PS51713">
    <property type="entry name" value="G_ERA"/>
    <property type="match status" value="1"/>
</dbReference>
<proteinExistence type="inferred from homology"/>
<keyword evidence="4 6" id="KW-0694">RNA-binding</keyword>
<dbReference type="CDD" id="cd04163">
    <property type="entry name" value="Era"/>
    <property type="match status" value="1"/>
</dbReference>
<evidence type="ECO:0000256" key="6">
    <source>
        <dbReference type="HAMAP-Rule" id="MF_00367"/>
    </source>
</evidence>
<dbReference type="GO" id="GO:0043024">
    <property type="term" value="F:ribosomal small subunit binding"/>
    <property type="evidence" value="ECO:0007669"/>
    <property type="project" value="TreeGrafter"/>
</dbReference>
<dbReference type="NCBIfam" id="TIGR00231">
    <property type="entry name" value="small_GTP"/>
    <property type="match status" value="1"/>
</dbReference>
<keyword evidence="3 6" id="KW-0547">Nucleotide-binding</keyword>
<dbReference type="GO" id="GO:0000028">
    <property type="term" value="P:ribosomal small subunit assembly"/>
    <property type="evidence" value="ECO:0007669"/>
    <property type="project" value="TreeGrafter"/>
</dbReference>
<dbReference type="GO" id="GO:0070181">
    <property type="term" value="F:small ribosomal subunit rRNA binding"/>
    <property type="evidence" value="ECO:0007669"/>
    <property type="project" value="UniProtKB-UniRule"/>
</dbReference>
<dbReference type="PANTHER" id="PTHR42698:SF1">
    <property type="entry name" value="GTPASE ERA, MITOCHONDRIAL"/>
    <property type="match status" value="1"/>
</dbReference>
<dbReference type="NCBIfam" id="NF000908">
    <property type="entry name" value="PRK00089.1"/>
    <property type="match status" value="1"/>
</dbReference>
<dbReference type="GO" id="GO:0005886">
    <property type="term" value="C:plasma membrane"/>
    <property type="evidence" value="ECO:0007669"/>
    <property type="project" value="UniProtKB-SubCell"/>
</dbReference>
<dbReference type="InterPro" id="IPR030388">
    <property type="entry name" value="G_ERA_dom"/>
</dbReference>
<accession>A0A0P7ZG84</accession>
<feature type="binding site" evidence="6">
    <location>
        <begin position="154"/>
        <end position="161"/>
    </location>
    <ligand>
        <name>GTP</name>
        <dbReference type="ChEBI" id="CHEBI:37565"/>
    </ligand>
</feature>
<feature type="binding site" evidence="6">
    <location>
        <begin position="263"/>
        <end position="266"/>
    </location>
    <ligand>
        <name>GTP</name>
        <dbReference type="ChEBI" id="CHEBI:37565"/>
    </ligand>
</feature>
<dbReference type="AlphaFoldDB" id="A0A0P7ZG84"/>
<dbReference type="FunFam" id="3.40.50.300:FF:000094">
    <property type="entry name" value="GTPase Era"/>
    <property type="match status" value="1"/>
</dbReference>
<feature type="compositionally biased region" description="Basic residues" evidence="9">
    <location>
        <begin position="32"/>
        <end position="45"/>
    </location>
</feature>
<evidence type="ECO:0000256" key="4">
    <source>
        <dbReference type="ARBA" id="ARBA00022884"/>
    </source>
</evidence>
<dbReference type="HAMAP" id="MF_00367">
    <property type="entry name" value="GTPase_Era"/>
    <property type="match status" value="1"/>
</dbReference>
<dbReference type="SUPFAM" id="SSF52540">
    <property type="entry name" value="P-loop containing nucleoside triphosphate hydrolases"/>
    <property type="match status" value="1"/>
</dbReference>
<name>A0A0P7ZG84_9CYAN</name>
<evidence type="ECO:0000259" key="10">
    <source>
        <dbReference type="PROSITE" id="PS50823"/>
    </source>
</evidence>
<comment type="similarity">
    <text evidence="1 6 7 8">Belongs to the TRAFAC class TrmE-Era-EngA-EngB-Septin-like GTPase superfamily. Era GTPase family.</text>
</comment>
<evidence type="ECO:0000256" key="3">
    <source>
        <dbReference type="ARBA" id="ARBA00022741"/>
    </source>
</evidence>
<evidence type="ECO:0000256" key="8">
    <source>
        <dbReference type="RuleBase" id="RU003761"/>
    </source>
</evidence>
<evidence type="ECO:0000256" key="9">
    <source>
        <dbReference type="SAM" id="MobiDB-lite"/>
    </source>
</evidence>
<dbReference type="CDD" id="cd22534">
    <property type="entry name" value="KH-II_Era"/>
    <property type="match status" value="1"/>
</dbReference>
<dbReference type="Gene3D" id="3.30.300.20">
    <property type="match status" value="1"/>
</dbReference>
<reference evidence="12 13" key="1">
    <citation type="submission" date="2015-09" db="EMBL/GenBank/DDBJ databases">
        <title>Identification and resolution of microdiversity through metagenomic sequencing of parallel consortia.</title>
        <authorList>
            <person name="Nelson W.C."/>
            <person name="Romine M.F."/>
            <person name="Lindemann S.R."/>
        </authorList>
    </citation>
    <scope>NUCLEOTIDE SEQUENCE [LARGE SCALE GENOMIC DNA]</scope>
    <source>
        <strain evidence="12">Ana</strain>
    </source>
</reference>
<keyword evidence="6" id="KW-0963">Cytoplasm</keyword>
<dbReference type="PATRIC" id="fig|1666911.3.peg.2093"/>
<dbReference type="InterPro" id="IPR027417">
    <property type="entry name" value="P-loop_NTPase"/>
</dbReference>
<evidence type="ECO:0000313" key="12">
    <source>
        <dbReference type="EMBL" id="KPQ33632.1"/>
    </source>
</evidence>
<comment type="function">
    <text evidence="6">An essential GTPase that binds both GDP and GTP, with rapid nucleotide exchange. Plays a role in 16S rRNA processing and 30S ribosomal subunit biogenesis and possibly also in cell cycle regulation and energy metabolism.</text>
</comment>
<dbReference type="PROSITE" id="PS50823">
    <property type="entry name" value="KH_TYPE_2"/>
    <property type="match status" value="1"/>
</dbReference>
<feature type="binding site" evidence="6">
    <location>
        <begin position="201"/>
        <end position="205"/>
    </location>
    <ligand>
        <name>GTP</name>
        <dbReference type="ChEBI" id="CHEBI:37565"/>
    </ligand>
</feature>
<feature type="compositionally biased region" description="Low complexity" evidence="9">
    <location>
        <begin position="1"/>
        <end position="17"/>
    </location>
</feature>
<feature type="compositionally biased region" description="Low complexity" evidence="9">
    <location>
        <begin position="86"/>
        <end position="104"/>
    </location>
</feature>
<feature type="region of interest" description="Disordered" evidence="9">
    <location>
        <begin position="1"/>
        <end position="108"/>
    </location>
</feature>
<dbReference type="InterPro" id="IPR005225">
    <property type="entry name" value="Small_GTP-bd"/>
</dbReference>
<dbReference type="PANTHER" id="PTHR42698">
    <property type="entry name" value="GTPASE ERA"/>
    <property type="match status" value="1"/>
</dbReference>
<keyword evidence="5 6" id="KW-0342">GTP-binding</keyword>
<feature type="domain" description="KH type-2" evidence="10">
    <location>
        <begin position="348"/>
        <end position="424"/>
    </location>
</feature>
<dbReference type="Pfam" id="PF01926">
    <property type="entry name" value="MMR_HSR1"/>
    <property type="match status" value="1"/>
</dbReference>
<dbReference type="Pfam" id="PF07650">
    <property type="entry name" value="KH_2"/>
    <property type="match status" value="1"/>
</dbReference>
<keyword evidence="6" id="KW-0472">Membrane</keyword>
<dbReference type="InterPro" id="IPR009019">
    <property type="entry name" value="KH_sf_prok-type"/>
</dbReference>
<protein>
    <recommendedName>
        <fullName evidence="2 6">GTPase Era</fullName>
    </recommendedName>
</protein>
<keyword evidence="6" id="KW-0690">Ribosome biogenesis</keyword>
<keyword evidence="6" id="KW-0699">rRNA-binding</keyword>
<dbReference type="InterPro" id="IPR005662">
    <property type="entry name" value="GTPase_Era-like"/>
</dbReference>
<evidence type="ECO:0000256" key="1">
    <source>
        <dbReference type="ARBA" id="ARBA00007921"/>
    </source>
</evidence>
<dbReference type="GO" id="GO:0005525">
    <property type="term" value="F:GTP binding"/>
    <property type="evidence" value="ECO:0007669"/>
    <property type="project" value="UniProtKB-UniRule"/>
</dbReference>
<evidence type="ECO:0000256" key="2">
    <source>
        <dbReference type="ARBA" id="ARBA00020484"/>
    </source>
</evidence>
<evidence type="ECO:0000313" key="13">
    <source>
        <dbReference type="Proteomes" id="UP000050465"/>
    </source>
</evidence>
<organism evidence="12 13">
    <name type="scientific">Phormidesmis priestleyi Ana</name>
    <dbReference type="NCBI Taxonomy" id="1666911"/>
    <lineage>
        <taxon>Bacteria</taxon>
        <taxon>Bacillati</taxon>
        <taxon>Cyanobacteriota</taxon>
        <taxon>Cyanophyceae</taxon>
        <taxon>Leptolyngbyales</taxon>
        <taxon>Leptolyngbyaceae</taxon>
        <taxon>Phormidesmis</taxon>
    </lineage>
</organism>
<comment type="caution">
    <text evidence="12">The sequence shown here is derived from an EMBL/GenBank/DDBJ whole genome shotgun (WGS) entry which is preliminary data.</text>
</comment>
<sequence>MGASSGNSSSGRNPSKSEASNPWHEVSETSARPRHKGGGTRKKKSASFPKFAAPQYKGVKQKPLPLPTSDAPKPKLKGAKATKSIASPAVSPAKSPAGSPAVAKGSPLESPADYPIVPLDNPEAVEIKGKPNISQGLIPTAAPDFRSGFVSIVGRPNVGKSTLMNYLVGQKIAITSPIAQTTRNRLQGILTTPQAQIIFVDTPGIHKPHHELGKVLVQNARVAINSVDVVLFVVEATSVAGKGDLFVANLVAHSSRPVVLGINKIDQLSESGRKAAEIKSSYETLAETHGWDVVKFSALTGEGLDLLQEKLTAKLETGPYYYPPDLVTDQPERFIMGELIREQVLLHTREEVPHSVAIAIDKVEEDEKITRILATVNVERKSQKGILIGKGGLMMKAISTAAREQMQKLVAGQVYLEIFVRVQERWRQSRVHLSEFGYKVEK</sequence>
<dbReference type="InterPro" id="IPR004044">
    <property type="entry name" value="KH_dom_type_2"/>
</dbReference>
<dbReference type="GO" id="GO:0003924">
    <property type="term" value="F:GTPase activity"/>
    <property type="evidence" value="ECO:0007669"/>
    <property type="project" value="UniProtKB-UniRule"/>
</dbReference>
<dbReference type="STRING" id="1666911.HLUCCA11_18010"/>
<evidence type="ECO:0000256" key="7">
    <source>
        <dbReference type="PROSITE-ProRule" id="PRU01050"/>
    </source>
</evidence>